<dbReference type="OrthoDB" id="10041339at2759"/>
<feature type="region of interest" description="Disordered" evidence="11">
    <location>
        <begin position="242"/>
        <end position="268"/>
    </location>
</feature>
<dbReference type="GO" id="GO:0000045">
    <property type="term" value="P:autophagosome assembly"/>
    <property type="evidence" value="ECO:0007669"/>
    <property type="project" value="TreeGrafter"/>
</dbReference>
<evidence type="ECO:0000256" key="7">
    <source>
        <dbReference type="ARBA" id="ARBA00023163"/>
    </source>
</evidence>
<evidence type="ECO:0000256" key="6">
    <source>
        <dbReference type="ARBA" id="ARBA00023159"/>
    </source>
</evidence>
<keyword evidence="13" id="KW-1185">Reference proteome</keyword>
<name>A0A8X7BNF1_9ARAC</name>
<evidence type="ECO:0000256" key="2">
    <source>
        <dbReference type="ARBA" id="ARBA00004514"/>
    </source>
</evidence>
<accession>A0A8X7BNF1</accession>
<evidence type="ECO:0000313" key="12">
    <source>
        <dbReference type="EMBL" id="GFY38611.1"/>
    </source>
</evidence>
<feature type="compositionally biased region" description="Basic residues" evidence="11">
    <location>
        <begin position="242"/>
        <end position="257"/>
    </location>
</feature>
<dbReference type="Pfam" id="PF14839">
    <property type="entry name" value="DOR"/>
    <property type="match status" value="1"/>
</dbReference>
<dbReference type="Proteomes" id="UP000886998">
    <property type="component" value="Unassembled WGS sequence"/>
</dbReference>
<keyword evidence="6" id="KW-0010">Activator</keyword>
<protein>
    <submittedName>
        <fullName evidence="12">Trp53inp1</fullName>
    </submittedName>
</protein>
<evidence type="ECO:0000256" key="5">
    <source>
        <dbReference type="ARBA" id="ARBA00023015"/>
    </source>
</evidence>
<dbReference type="AlphaFoldDB" id="A0A8X7BNF1"/>
<reference evidence="12" key="1">
    <citation type="submission" date="2020-08" db="EMBL/GenBank/DDBJ databases">
        <title>Multicomponent nature underlies the extraordinary mechanical properties of spider dragline silk.</title>
        <authorList>
            <person name="Kono N."/>
            <person name="Nakamura H."/>
            <person name="Mori M."/>
            <person name="Yoshida Y."/>
            <person name="Ohtoshi R."/>
            <person name="Malay A.D."/>
            <person name="Moran D.A.P."/>
            <person name="Tomita M."/>
            <person name="Numata K."/>
            <person name="Arakawa K."/>
        </authorList>
    </citation>
    <scope>NUCLEOTIDE SEQUENCE</scope>
</reference>
<dbReference type="PANTHER" id="PTHR31671">
    <property type="entry name" value="DIABETES AND OBESITY REGULATED, ISOFORM G"/>
    <property type="match status" value="1"/>
</dbReference>
<dbReference type="PANTHER" id="PTHR31671:SF3">
    <property type="entry name" value="DIABETES AND OBESITY REGULATED, ISOFORM G"/>
    <property type="match status" value="1"/>
</dbReference>
<gene>
    <name evidence="12" type="primary">NCL1_44105</name>
    <name evidence="12" type="ORF">TNIN_387331</name>
</gene>
<evidence type="ECO:0000256" key="4">
    <source>
        <dbReference type="ARBA" id="ARBA00023006"/>
    </source>
</evidence>
<evidence type="ECO:0000256" key="10">
    <source>
        <dbReference type="ARBA" id="ARBA00034306"/>
    </source>
</evidence>
<keyword evidence="9" id="KW-0968">Cytoplasmic vesicle</keyword>
<evidence type="ECO:0000256" key="9">
    <source>
        <dbReference type="ARBA" id="ARBA00023329"/>
    </source>
</evidence>
<feature type="compositionally biased region" description="Polar residues" evidence="11">
    <location>
        <begin position="164"/>
        <end position="173"/>
    </location>
</feature>
<sequence>MLNQDQNKVKVSIGQRLKGKVTNMWGSFKQYLGQYYSAQEHASEQSDSEEIEKNWVFVDNDGNEVEKTETFTSLKFNTESRLNPLPLLDISNTSTPQSSPQLSPTKIEEGWFVAPPPCFTKNSTGMIEKSPLEDLLIEHPSMSVYAQVPGFQTSFKKTDDHAETPSQVETGDTSTKRTNEPRAEQGLLTVCTKPKMNCSKSQHDLKSMVDQVENTKPAQQAKWENDQYKLCPSYMSRQNRVHRYQSRKHHNQKKKSIAKPFAEKGRHF</sequence>
<keyword evidence="4" id="KW-0072">Autophagy</keyword>
<evidence type="ECO:0000256" key="3">
    <source>
        <dbReference type="ARBA" id="ARBA00022490"/>
    </source>
</evidence>
<organism evidence="12 13">
    <name type="scientific">Trichonephila inaurata madagascariensis</name>
    <dbReference type="NCBI Taxonomy" id="2747483"/>
    <lineage>
        <taxon>Eukaryota</taxon>
        <taxon>Metazoa</taxon>
        <taxon>Ecdysozoa</taxon>
        <taxon>Arthropoda</taxon>
        <taxon>Chelicerata</taxon>
        <taxon>Arachnida</taxon>
        <taxon>Araneae</taxon>
        <taxon>Araneomorphae</taxon>
        <taxon>Entelegynae</taxon>
        <taxon>Araneoidea</taxon>
        <taxon>Nephilidae</taxon>
        <taxon>Trichonephila</taxon>
        <taxon>Trichonephila inaurata</taxon>
    </lineage>
</organism>
<evidence type="ECO:0000313" key="13">
    <source>
        <dbReference type="Proteomes" id="UP000886998"/>
    </source>
</evidence>
<proteinExistence type="predicted"/>
<dbReference type="GO" id="GO:0031410">
    <property type="term" value="C:cytoplasmic vesicle"/>
    <property type="evidence" value="ECO:0007669"/>
    <property type="project" value="UniProtKB-KW"/>
</dbReference>
<comment type="subcellular location">
    <subcellularLocation>
        <location evidence="2">Cytoplasm</location>
        <location evidence="2">Cytosol</location>
    </subcellularLocation>
    <subcellularLocation>
        <location evidence="1">Cytoplasmic vesicle</location>
        <location evidence="1">Autophagosome</location>
    </subcellularLocation>
    <subcellularLocation>
        <location evidence="10">Nucleus</location>
        <location evidence="10">Nuclear body</location>
    </subcellularLocation>
</comment>
<keyword evidence="7" id="KW-0804">Transcription</keyword>
<comment type="caution">
    <text evidence="12">The sequence shown here is derived from an EMBL/GenBank/DDBJ whole genome shotgun (WGS) entry which is preliminary data.</text>
</comment>
<dbReference type="GO" id="GO:0005776">
    <property type="term" value="C:autophagosome"/>
    <property type="evidence" value="ECO:0007669"/>
    <property type="project" value="UniProtKB-SubCell"/>
</dbReference>
<evidence type="ECO:0000256" key="11">
    <source>
        <dbReference type="SAM" id="MobiDB-lite"/>
    </source>
</evidence>
<keyword evidence="3" id="KW-0963">Cytoplasm</keyword>
<dbReference type="GO" id="GO:0005829">
    <property type="term" value="C:cytosol"/>
    <property type="evidence" value="ECO:0007669"/>
    <property type="project" value="UniProtKB-SubCell"/>
</dbReference>
<evidence type="ECO:0000256" key="1">
    <source>
        <dbReference type="ARBA" id="ARBA00004419"/>
    </source>
</evidence>
<dbReference type="EMBL" id="BMAV01000953">
    <property type="protein sequence ID" value="GFY38611.1"/>
    <property type="molecule type" value="Genomic_DNA"/>
</dbReference>
<evidence type="ECO:0000256" key="8">
    <source>
        <dbReference type="ARBA" id="ARBA00023242"/>
    </source>
</evidence>
<keyword evidence="8" id="KW-0539">Nucleus</keyword>
<dbReference type="GO" id="GO:0045893">
    <property type="term" value="P:positive regulation of DNA-templated transcription"/>
    <property type="evidence" value="ECO:0007669"/>
    <property type="project" value="TreeGrafter"/>
</dbReference>
<feature type="region of interest" description="Disordered" evidence="11">
    <location>
        <begin position="156"/>
        <end position="184"/>
    </location>
</feature>
<dbReference type="GO" id="GO:0016604">
    <property type="term" value="C:nuclear body"/>
    <property type="evidence" value="ECO:0007669"/>
    <property type="project" value="UniProtKB-SubCell"/>
</dbReference>
<dbReference type="InterPro" id="IPR029431">
    <property type="entry name" value="TP53INP"/>
</dbReference>
<keyword evidence="5" id="KW-0805">Transcription regulation</keyword>
<feature type="compositionally biased region" description="Basic and acidic residues" evidence="11">
    <location>
        <begin position="174"/>
        <end position="183"/>
    </location>
</feature>